<keyword evidence="1" id="KW-1185">Reference proteome</keyword>
<dbReference type="OrthoDB" id="10031901at2759"/>
<accession>A0A8B8FXQ7</accession>
<dbReference type="PANTHER" id="PTHR31569">
    <property type="entry name" value="SWIM-TYPE DOMAIN-CONTAINING PROTEIN"/>
    <property type="match status" value="1"/>
</dbReference>
<evidence type="ECO:0000313" key="2">
    <source>
        <dbReference type="RefSeq" id="XP_025415308.1"/>
    </source>
</evidence>
<protein>
    <submittedName>
        <fullName evidence="2">Uncharacterized protein LOC112687015</fullName>
    </submittedName>
</protein>
<dbReference type="GeneID" id="112687015"/>
<dbReference type="PANTHER" id="PTHR31569:SF4">
    <property type="entry name" value="SWIM-TYPE DOMAIN-CONTAINING PROTEIN"/>
    <property type="match status" value="1"/>
</dbReference>
<evidence type="ECO:0000313" key="1">
    <source>
        <dbReference type="Proteomes" id="UP000694846"/>
    </source>
</evidence>
<proteinExistence type="predicted"/>
<dbReference type="AlphaFoldDB" id="A0A8B8FXQ7"/>
<dbReference type="InterPro" id="IPR052579">
    <property type="entry name" value="Zinc_finger_SWIM"/>
</dbReference>
<name>A0A8B8FXQ7_9HEMI</name>
<dbReference type="Proteomes" id="UP000694846">
    <property type="component" value="Unplaced"/>
</dbReference>
<gene>
    <name evidence="2" type="primary">LOC112687015</name>
</gene>
<organism evidence="1 2">
    <name type="scientific">Sipha flava</name>
    <name type="common">yellow sugarcane aphid</name>
    <dbReference type="NCBI Taxonomy" id="143950"/>
    <lineage>
        <taxon>Eukaryota</taxon>
        <taxon>Metazoa</taxon>
        <taxon>Ecdysozoa</taxon>
        <taxon>Arthropoda</taxon>
        <taxon>Hexapoda</taxon>
        <taxon>Insecta</taxon>
        <taxon>Pterygota</taxon>
        <taxon>Neoptera</taxon>
        <taxon>Paraneoptera</taxon>
        <taxon>Hemiptera</taxon>
        <taxon>Sternorrhyncha</taxon>
        <taxon>Aphidomorpha</taxon>
        <taxon>Aphidoidea</taxon>
        <taxon>Aphididae</taxon>
        <taxon>Sipha</taxon>
    </lineage>
</organism>
<dbReference type="RefSeq" id="XP_025415308.1">
    <property type="nucleotide sequence ID" value="XM_025559523.1"/>
</dbReference>
<sequence length="229" mass="27023">MTVNEYGTGCPVAYYFSNRADETIFKLFFSQMKSKVGVIEPEVFMCNDAPAYYNAWSIVMGDVPHRLLCIWHVDRNWRKHLCKIKRRAEKKFLVYKTLRVLLQITSVDEFKTCQDQVINDLLKDEDTHAFGIYFKDSYSKRSEVWAYCYRLKKGINTNMYLESFHKVLKHYLEGKKCQRLDKIINSVMKINRDIILKRLIKISKNVMTSKEKKICESHTRGESITTSSI</sequence>
<reference evidence="2" key="1">
    <citation type="submission" date="2025-08" db="UniProtKB">
        <authorList>
            <consortium name="RefSeq"/>
        </authorList>
    </citation>
    <scope>IDENTIFICATION</scope>
    <source>
        <tissue evidence="2">Whole body</tissue>
    </source>
</reference>